<evidence type="ECO:0000313" key="2">
    <source>
        <dbReference type="Proteomes" id="UP000440578"/>
    </source>
</evidence>
<proteinExistence type="predicted"/>
<accession>A0A6A4W3V7</accession>
<dbReference type="OrthoDB" id="10350959at2759"/>
<name>A0A6A4W3V7_AMPAM</name>
<organism evidence="1 2">
    <name type="scientific">Amphibalanus amphitrite</name>
    <name type="common">Striped barnacle</name>
    <name type="synonym">Balanus amphitrite</name>
    <dbReference type="NCBI Taxonomy" id="1232801"/>
    <lineage>
        <taxon>Eukaryota</taxon>
        <taxon>Metazoa</taxon>
        <taxon>Ecdysozoa</taxon>
        <taxon>Arthropoda</taxon>
        <taxon>Crustacea</taxon>
        <taxon>Multicrustacea</taxon>
        <taxon>Cirripedia</taxon>
        <taxon>Thoracica</taxon>
        <taxon>Thoracicalcarea</taxon>
        <taxon>Balanomorpha</taxon>
        <taxon>Balanoidea</taxon>
        <taxon>Balanidae</taxon>
        <taxon>Amphibalaninae</taxon>
        <taxon>Amphibalanus</taxon>
    </lineage>
</organism>
<keyword evidence="2" id="KW-1185">Reference proteome</keyword>
<evidence type="ECO:0000313" key="1">
    <source>
        <dbReference type="EMBL" id="KAF0296728.1"/>
    </source>
</evidence>
<gene>
    <name evidence="1" type="ORF">FJT64_005820</name>
</gene>
<sequence>MARATFPNFFKSLLDERLLAMAGLTTPNSTTAQKSRVEEEDEWWHFPIHLLALWQMRHQPHQQACARRLVCDHVTAGTPDPFFDFAIGGVAYMMGASGSLSMVDKLQSLENEVVDCERLVPECEGPKLREAMSLGTTIQKFSAMVAEWLGW</sequence>
<dbReference type="Proteomes" id="UP000440578">
    <property type="component" value="Unassembled WGS sequence"/>
</dbReference>
<comment type="caution">
    <text evidence="1">The sequence shown here is derived from an EMBL/GenBank/DDBJ whole genome shotgun (WGS) entry which is preliminary data.</text>
</comment>
<protein>
    <submittedName>
        <fullName evidence="1">Uncharacterized protein</fullName>
    </submittedName>
</protein>
<dbReference type="EMBL" id="VIIS01001538">
    <property type="protein sequence ID" value="KAF0296728.1"/>
    <property type="molecule type" value="Genomic_DNA"/>
</dbReference>
<reference evidence="1 2" key="1">
    <citation type="submission" date="2019-07" db="EMBL/GenBank/DDBJ databases">
        <title>Draft genome assembly of a fouling barnacle, Amphibalanus amphitrite (Darwin, 1854): The first reference genome for Thecostraca.</title>
        <authorList>
            <person name="Kim W."/>
        </authorList>
    </citation>
    <scope>NUCLEOTIDE SEQUENCE [LARGE SCALE GENOMIC DNA]</scope>
    <source>
        <strain evidence="1">SNU_AA5</strain>
        <tissue evidence="1">Soma without cirri and trophi</tissue>
    </source>
</reference>
<dbReference type="AlphaFoldDB" id="A0A6A4W3V7"/>